<dbReference type="InParanoid" id="Q5B8E8"/>
<gene>
    <name evidence="2" type="ORF">ANIA_03182</name>
</gene>
<reference evidence="3" key="1">
    <citation type="journal article" date="2005" name="Nature">
        <title>Sequencing of Aspergillus nidulans and comparative analysis with A. fumigatus and A. oryzae.</title>
        <authorList>
            <person name="Galagan J.E."/>
            <person name="Calvo S.E."/>
            <person name="Cuomo C."/>
            <person name="Ma L.J."/>
            <person name="Wortman J.R."/>
            <person name="Batzoglou S."/>
            <person name="Lee S.I."/>
            <person name="Basturkmen M."/>
            <person name="Spevak C.C."/>
            <person name="Clutterbuck J."/>
            <person name="Kapitonov V."/>
            <person name="Jurka J."/>
            <person name="Scazzocchio C."/>
            <person name="Farman M."/>
            <person name="Butler J."/>
            <person name="Purcell S."/>
            <person name="Harris S."/>
            <person name="Braus G.H."/>
            <person name="Draht O."/>
            <person name="Busch S."/>
            <person name="D'Enfert C."/>
            <person name="Bouchier C."/>
            <person name="Goldman G.H."/>
            <person name="Bell-Pedersen D."/>
            <person name="Griffiths-Jones S."/>
            <person name="Doonan J.H."/>
            <person name="Yu J."/>
            <person name="Vienken K."/>
            <person name="Pain A."/>
            <person name="Freitag M."/>
            <person name="Selker E.U."/>
            <person name="Archer D.B."/>
            <person name="Penalva M.A."/>
            <person name="Oakley B.R."/>
            <person name="Momany M."/>
            <person name="Tanaka T."/>
            <person name="Kumagai T."/>
            <person name="Asai K."/>
            <person name="Machida M."/>
            <person name="Nierman W.C."/>
            <person name="Denning D.W."/>
            <person name="Caddick M."/>
            <person name="Hynes M."/>
            <person name="Paoletti M."/>
            <person name="Fischer R."/>
            <person name="Miller B."/>
            <person name="Dyer P."/>
            <person name="Sachs M.S."/>
            <person name="Osmani S.A."/>
            <person name="Birren B.W."/>
        </authorList>
    </citation>
    <scope>NUCLEOTIDE SEQUENCE [LARGE SCALE GENOMIC DNA]</scope>
    <source>
        <strain evidence="3">FGSC A4 / ATCC 38163 / CBS 112.46 / NRRL 194 / M139</strain>
    </source>
</reference>
<proteinExistence type="predicted"/>
<protein>
    <submittedName>
        <fullName evidence="2">Uncharacterized protein</fullName>
    </submittedName>
</protein>
<keyword evidence="3" id="KW-1185">Reference proteome</keyword>
<sequence length="179" mass="20279">MGVSQRVKSKYVFRLSIPFLKTKRMNMEGDRVDNNDDDTHDTDDNVYAFPGTNIPHTVHVRYASEPDFESDVGSDEDVGVDTDTGIDPLDTSATATPSDTQIQRKRIVSWDGIKEQARSRWTTEQERKLEHARAELARCQKAWSSEQEVWLKCELALPLLEIPNLMARGGKGLRLTEAD</sequence>
<evidence type="ECO:0000313" key="2">
    <source>
        <dbReference type="EMBL" id="CBF83244.1"/>
    </source>
</evidence>
<dbReference type="OrthoDB" id="4362041at2759"/>
<name>Q5B8E8_EMENI</name>
<feature type="compositionally biased region" description="Acidic residues" evidence="1">
    <location>
        <begin position="68"/>
        <end position="80"/>
    </location>
</feature>
<accession>Q5B8E8</accession>
<dbReference type="AlphaFoldDB" id="Q5B8E8"/>
<dbReference type="RefSeq" id="XP_660786.1">
    <property type="nucleotide sequence ID" value="XM_655694.1"/>
</dbReference>
<dbReference type="GeneID" id="2874061"/>
<reference evidence="3" key="2">
    <citation type="journal article" date="2009" name="Fungal Genet. Biol.">
        <title>The 2008 update of the Aspergillus nidulans genome annotation: a community effort.</title>
        <authorList>
            <person name="Wortman J.R."/>
            <person name="Gilsenan J.M."/>
            <person name="Joardar V."/>
            <person name="Deegan J."/>
            <person name="Clutterbuck J."/>
            <person name="Andersen M.R."/>
            <person name="Archer D."/>
            <person name="Bencina M."/>
            <person name="Braus G."/>
            <person name="Coutinho P."/>
            <person name="von Dohren H."/>
            <person name="Doonan J."/>
            <person name="Driessen A.J."/>
            <person name="Durek P."/>
            <person name="Espeso E."/>
            <person name="Fekete E."/>
            <person name="Flipphi M."/>
            <person name="Estrada C.G."/>
            <person name="Geysens S."/>
            <person name="Goldman G."/>
            <person name="de Groot P.W."/>
            <person name="Hansen K."/>
            <person name="Harris S.D."/>
            <person name="Heinekamp T."/>
            <person name="Helmstaedt K."/>
            <person name="Henrissat B."/>
            <person name="Hofmann G."/>
            <person name="Homan T."/>
            <person name="Horio T."/>
            <person name="Horiuchi H."/>
            <person name="James S."/>
            <person name="Jones M."/>
            <person name="Karaffa L."/>
            <person name="Karanyi Z."/>
            <person name="Kato M."/>
            <person name="Keller N."/>
            <person name="Kelly D.E."/>
            <person name="Kiel J.A."/>
            <person name="Kim J.M."/>
            <person name="van der Klei I.J."/>
            <person name="Klis F.M."/>
            <person name="Kovalchuk A."/>
            <person name="Krasevec N."/>
            <person name="Kubicek C.P."/>
            <person name="Liu B."/>
            <person name="Maccabe A."/>
            <person name="Meyer V."/>
            <person name="Mirabito P."/>
            <person name="Miskei M."/>
            <person name="Mos M."/>
            <person name="Mullins J."/>
            <person name="Nelson D.R."/>
            <person name="Nielsen J."/>
            <person name="Oakley B.R."/>
            <person name="Osmani S.A."/>
            <person name="Pakula T."/>
            <person name="Paszewski A."/>
            <person name="Paulsen I."/>
            <person name="Pilsyk S."/>
            <person name="Pocsi I."/>
            <person name="Punt P.J."/>
            <person name="Ram A.F."/>
            <person name="Ren Q."/>
            <person name="Robellet X."/>
            <person name="Robson G."/>
            <person name="Seiboth B."/>
            <person name="van Solingen P."/>
            <person name="Specht T."/>
            <person name="Sun J."/>
            <person name="Taheri-Talesh N."/>
            <person name="Takeshita N."/>
            <person name="Ussery D."/>
            <person name="vanKuyk P.A."/>
            <person name="Visser H."/>
            <person name="van de Vondervoort P.J."/>
            <person name="de Vries R.P."/>
            <person name="Walton J."/>
            <person name="Xiang X."/>
            <person name="Xiong Y."/>
            <person name="Zeng A.P."/>
            <person name="Brandt B.W."/>
            <person name="Cornell M.J."/>
            <person name="van den Hondel C.A."/>
            <person name="Visser J."/>
            <person name="Oliver S.G."/>
            <person name="Turner G."/>
        </authorList>
    </citation>
    <scope>GENOME REANNOTATION</scope>
    <source>
        <strain evidence="3">FGSC A4 / ATCC 38163 / CBS 112.46 / NRRL 194 / M139</strain>
    </source>
</reference>
<accession>C8VID1</accession>
<evidence type="ECO:0000313" key="3">
    <source>
        <dbReference type="Proteomes" id="UP000000560"/>
    </source>
</evidence>
<organism evidence="2 3">
    <name type="scientific">Emericella nidulans (strain FGSC A4 / ATCC 38163 / CBS 112.46 / NRRL 194 / M139)</name>
    <name type="common">Aspergillus nidulans</name>
    <dbReference type="NCBI Taxonomy" id="227321"/>
    <lineage>
        <taxon>Eukaryota</taxon>
        <taxon>Fungi</taxon>
        <taxon>Dikarya</taxon>
        <taxon>Ascomycota</taxon>
        <taxon>Pezizomycotina</taxon>
        <taxon>Eurotiomycetes</taxon>
        <taxon>Eurotiomycetidae</taxon>
        <taxon>Eurotiales</taxon>
        <taxon>Aspergillaceae</taxon>
        <taxon>Aspergillus</taxon>
        <taxon>Aspergillus subgen. Nidulantes</taxon>
    </lineage>
</organism>
<dbReference type="HOGENOM" id="CLU_1668973_0_0_1"/>
<dbReference type="Proteomes" id="UP000000560">
    <property type="component" value="Chromosome VI"/>
</dbReference>
<evidence type="ECO:0000256" key="1">
    <source>
        <dbReference type="SAM" id="MobiDB-lite"/>
    </source>
</evidence>
<dbReference type="OMA" id="HEGFISN"/>
<feature type="region of interest" description="Disordered" evidence="1">
    <location>
        <begin position="68"/>
        <end position="98"/>
    </location>
</feature>
<dbReference type="KEGG" id="ani:ANIA_03182"/>
<dbReference type="EMBL" id="BN001306">
    <property type="protein sequence ID" value="CBF83244.1"/>
    <property type="molecule type" value="Genomic_DNA"/>
</dbReference>